<keyword evidence="3" id="KW-1185">Reference proteome</keyword>
<organism evidence="2 3">
    <name type="scientific">Tritrichomonas musculus</name>
    <dbReference type="NCBI Taxonomy" id="1915356"/>
    <lineage>
        <taxon>Eukaryota</taxon>
        <taxon>Metamonada</taxon>
        <taxon>Parabasalia</taxon>
        <taxon>Tritrichomonadida</taxon>
        <taxon>Tritrichomonadidae</taxon>
        <taxon>Tritrichomonas</taxon>
    </lineage>
</organism>
<evidence type="ECO:0000313" key="3">
    <source>
        <dbReference type="Proteomes" id="UP001470230"/>
    </source>
</evidence>
<evidence type="ECO:0000313" key="2">
    <source>
        <dbReference type="EMBL" id="KAK8866644.1"/>
    </source>
</evidence>
<sequence>MEPEASRAAIAAIAALQKRVKELEDENALLQQEHDSLTKTINSRDTAYTIRENALNEATAKAKQMLSGASAALIQIREARSENRRLKSQIEQTEQLIEKQKQKSRTYNLSTKKISISLSQLLEKLSEYESLLSELLTPPPQTTTLSPEEIVLITSSQNDPDLLPEPYANILRTMQSLPKDFCKQNIVTKRRIVQVLCQAKSATTSIKAKISHLEKQKFSSSVPVKYDSSIHKLSTHLLILSNEMKRFKFN</sequence>
<dbReference type="Proteomes" id="UP001470230">
    <property type="component" value="Unassembled WGS sequence"/>
</dbReference>
<gene>
    <name evidence="2" type="ORF">M9Y10_009610</name>
</gene>
<keyword evidence="1" id="KW-0175">Coiled coil</keyword>
<protein>
    <submittedName>
        <fullName evidence="2">Uncharacterized protein</fullName>
    </submittedName>
</protein>
<evidence type="ECO:0000256" key="1">
    <source>
        <dbReference type="SAM" id="Coils"/>
    </source>
</evidence>
<accession>A0ABR2IP10</accession>
<reference evidence="2 3" key="1">
    <citation type="submission" date="2024-04" db="EMBL/GenBank/DDBJ databases">
        <title>Tritrichomonas musculus Genome.</title>
        <authorList>
            <person name="Alves-Ferreira E."/>
            <person name="Grigg M."/>
            <person name="Lorenzi H."/>
            <person name="Galac M."/>
        </authorList>
    </citation>
    <scope>NUCLEOTIDE SEQUENCE [LARGE SCALE GENOMIC DNA]</scope>
    <source>
        <strain evidence="2 3">EAF2021</strain>
    </source>
</reference>
<comment type="caution">
    <text evidence="2">The sequence shown here is derived from an EMBL/GenBank/DDBJ whole genome shotgun (WGS) entry which is preliminary data.</text>
</comment>
<name>A0ABR2IP10_9EUKA</name>
<dbReference type="EMBL" id="JAPFFF010000015">
    <property type="protein sequence ID" value="KAK8866644.1"/>
    <property type="molecule type" value="Genomic_DNA"/>
</dbReference>
<proteinExistence type="predicted"/>
<feature type="coiled-coil region" evidence="1">
    <location>
        <begin position="6"/>
        <end position="40"/>
    </location>
</feature>
<feature type="coiled-coil region" evidence="1">
    <location>
        <begin position="69"/>
        <end position="103"/>
    </location>
</feature>